<organism evidence="7 8">
    <name type="scientific">Ceratocystis pirilliformis</name>
    <dbReference type="NCBI Taxonomy" id="259994"/>
    <lineage>
        <taxon>Eukaryota</taxon>
        <taxon>Fungi</taxon>
        <taxon>Dikarya</taxon>
        <taxon>Ascomycota</taxon>
        <taxon>Pezizomycotina</taxon>
        <taxon>Sordariomycetes</taxon>
        <taxon>Hypocreomycetidae</taxon>
        <taxon>Microascales</taxon>
        <taxon>Ceratocystidaceae</taxon>
        <taxon>Ceratocystis</taxon>
    </lineage>
</organism>
<feature type="compositionally biased region" description="Basic and acidic residues" evidence="5">
    <location>
        <begin position="311"/>
        <end position="320"/>
    </location>
</feature>
<comment type="similarity">
    <text evidence="1">Belongs to the SMC family. SMC5 subfamily.</text>
</comment>
<proteinExistence type="inferred from homology"/>
<feature type="coiled-coil region" evidence="4">
    <location>
        <begin position="782"/>
        <end position="816"/>
    </location>
</feature>
<evidence type="ECO:0000256" key="5">
    <source>
        <dbReference type="SAM" id="MobiDB-lite"/>
    </source>
</evidence>
<accession>A0ABR3YH69</accession>
<dbReference type="InterPro" id="IPR003395">
    <property type="entry name" value="RecF/RecN/SMC_N"/>
</dbReference>
<feature type="coiled-coil region" evidence="4">
    <location>
        <begin position="209"/>
        <end position="243"/>
    </location>
</feature>
<feature type="coiled-coil region" evidence="4">
    <location>
        <begin position="646"/>
        <end position="739"/>
    </location>
</feature>
<dbReference type="PANTHER" id="PTHR45916">
    <property type="entry name" value="STRUCTURAL MAINTENANCE OF CHROMOSOMES PROTEIN 5"/>
    <property type="match status" value="1"/>
</dbReference>
<dbReference type="InterPro" id="IPR027417">
    <property type="entry name" value="P-loop_NTPase"/>
</dbReference>
<keyword evidence="8" id="KW-1185">Reference proteome</keyword>
<dbReference type="Pfam" id="PF02463">
    <property type="entry name" value="SMC_N"/>
    <property type="match status" value="1"/>
</dbReference>
<evidence type="ECO:0000256" key="4">
    <source>
        <dbReference type="SAM" id="Coils"/>
    </source>
</evidence>
<gene>
    <name evidence="7" type="primary">SMC5</name>
    <name evidence="7" type="ORF">Cpir12675_006538</name>
</gene>
<name>A0ABR3YH69_9PEZI</name>
<dbReference type="Gene3D" id="3.40.50.300">
    <property type="entry name" value="P-loop containing nucleotide triphosphate hydrolases"/>
    <property type="match status" value="2"/>
</dbReference>
<evidence type="ECO:0000259" key="6">
    <source>
        <dbReference type="Pfam" id="PF02463"/>
    </source>
</evidence>
<dbReference type="SUPFAM" id="SSF52540">
    <property type="entry name" value="P-loop containing nucleoside triphosphate hydrolases"/>
    <property type="match status" value="1"/>
</dbReference>
<evidence type="ECO:0000256" key="3">
    <source>
        <dbReference type="ARBA" id="ARBA00023054"/>
    </source>
</evidence>
<feature type="region of interest" description="Disordered" evidence="5">
    <location>
        <begin position="308"/>
        <end position="329"/>
    </location>
</feature>
<dbReference type="Proteomes" id="UP001583280">
    <property type="component" value="Unassembled WGS sequence"/>
</dbReference>
<feature type="region of interest" description="Disordered" evidence="5">
    <location>
        <begin position="1"/>
        <end position="26"/>
    </location>
</feature>
<protein>
    <recommendedName>
        <fullName evidence="2">Structural maintenance of chromosomes protein 5</fullName>
    </recommendedName>
</protein>
<dbReference type="EMBL" id="JAWDJO010000317">
    <property type="protein sequence ID" value="KAL1887474.1"/>
    <property type="molecule type" value="Genomic_DNA"/>
</dbReference>
<sequence length="1102" mass="125928">MAREYQGDSSQGISPRRQRSEAAQSTLPWTRDNYQVGAIMRVFVQDFLTYDKAEFVPGPFLNMVIGPNGTGKSSLVNAICLGLGFPAKLLGRATTIGEFVKHNQSSAVIETELRGPGPDNINIRVKITRETNQTSWWLDKKSVPHKRIQEVVKSLKIQVDNLCQFLPQDRVVEFARLNEVDLLTETLRAAAPEEVSTTHQFLQVQHKAKEDIQKRIEILQSSLEASQKRQSGLQAEVDRITEREEIRQLIDMLESAKIFAEYNALTESWKRSKHKRKAAHENLQRLKTQSEPALEVLKNKEDYLRSLASSSRERQEKVQQSERAVQQASTKLEEINDKINAFGDEISQADTEYRITKSEAKNISRKLFELQKSQENDPIGELDVEVVNQEIRQNEHLIRDRVSEMQAHKSKIETLRGPMDSKRSEKAKLENNLSALDTQHGQRMNLLRRLSPDAKAGWEWLESNKDRFKMEVFGPAMLTCSVKNDRYADQVEALLAKSDLTCFTAQCREDHTALSEQLYKKMGLSVTIRTCTTRLESMKSPISQDEVQRLGIDGFAIDLMEGPEPILAMLCVEKRLHTAVVSLRSINDAEFSYLESIPAISNMVIGNQGYRIARRRDYGNVSTTNVRQIKQAELLVNQTGGMVTEKQNIERRIAELDDDMAQLRQTALEHKNSYRELGLLNDDMDAKISQLRAKKEDYQRETSRREAIPGKIAKAQADLARLQKAMREKRHAVQDIKLQARLATIKLGPIALSMAAKVVEHREQIKKRAMHNILVIEAESDVQFLCARVENVKRQLKEEQNKVAELAKACDELREQGKSLAKLVGAIKEKYEDPDVLRPFYVDKTVDEVTGKLEAERAKLELLHVGDPATMRLYEELNVTIADTQRHFENSHTRLQEYQKNIDEKQTMWEPQVESLIRKISDAFAYNFEQIGCAGEVRLYKAENFDQWALHIMVCFRCVTTQPNLELVYLLTIHFIPSIHEGNGQLVQLTGNRQSGGERSVSTIFFLMALQSDAQSPFRVVDEINQGMDPRNERMVHNRMVQIACREHSCQYFLITPKLLTNLSYDDKMTVLCIASGPQMPPDVMKLDFASLIRKQRRLMAA</sequence>
<evidence type="ECO:0000313" key="7">
    <source>
        <dbReference type="EMBL" id="KAL1887474.1"/>
    </source>
</evidence>
<dbReference type="PANTHER" id="PTHR45916:SF1">
    <property type="entry name" value="STRUCTURAL MAINTENANCE OF CHROMOSOMES PROTEIN 5"/>
    <property type="match status" value="1"/>
</dbReference>
<feature type="domain" description="RecF/RecN/SMC N-terminal" evidence="6">
    <location>
        <begin position="39"/>
        <end position="1056"/>
    </location>
</feature>
<evidence type="ECO:0000256" key="1">
    <source>
        <dbReference type="ARBA" id="ARBA00010171"/>
    </source>
</evidence>
<evidence type="ECO:0000256" key="2">
    <source>
        <dbReference type="ARBA" id="ARBA00018687"/>
    </source>
</evidence>
<evidence type="ECO:0000313" key="8">
    <source>
        <dbReference type="Proteomes" id="UP001583280"/>
    </source>
</evidence>
<reference evidence="7 8" key="1">
    <citation type="journal article" date="2024" name="IMA Fungus">
        <title>IMA Genome - F19 : A genome assembly and annotation guide to empower mycologists, including annotated draft genome sequences of Ceratocystis pirilliformis, Diaporthe australafricana, Fusarium ophioides, Paecilomyces lecythidis, and Sporothrix stenoceras.</title>
        <authorList>
            <person name="Aylward J."/>
            <person name="Wilson A.M."/>
            <person name="Visagie C.M."/>
            <person name="Spraker J."/>
            <person name="Barnes I."/>
            <person name="Buitendag C."/>
            <person name="Ceriani C."/>
            <person name="Del Mar Angel L."/>
            <person name="du Plessis D."/>
            <person name="Fuchs T."/>
            <person name="Gasser K."/>
            <person name="Kramer D."/>
            <person name="Li W."/>
            <person name="Munsamy K."/>
            <person name="Piso A."/>
            <person name="Price J.L."/>
            <person name="Sonnekus B."/>
            <person name="Thomas C."/>
            <person name="van der Nest A."/>
            <person name="van Dijk A."/>
            <person name="van Heerden A."/>
            <person name="van Vuuren N."/>
            <person name="Yilmaz N."/>
            <person name="Duong T.A."/>
            <person name="van der Merwe N.A."/>
            <person name="Wingfield M.J."/>
            <person name="Wingfield B.D."/>
        </authorList>
    </citation>
    <scope>NUCLEOTIDE SEQUENCE [LARGE SCALE GENOMIC DNA]</scope>
    <source>
        <strain evidence="7 8">CMW 12675</strain>
    </source>
</reference>
<comment type="caution">
    <text evidence="7">The sequence shown here is derived from an EMBL/GenBank/DDBJ whole genome shotgun (WGS) entry which is preliminary data.</text>
</comment>
<keyword evidence="3 4" id="KW-0175">Coiled coil</keyword>